<evidence type="ECO:0000313" key="2">
    <source>
        <dbReference type="Proteomes" id="UP001055439"/>
    </source>
</evidence>
<dbReference type="AlphaFoldDB" id="A0A9E7FE06"/>
<reference evidence="1" key="1">
    <citation type="submission" date="2022-05" db="EMBL/GenBank/DDBJ databases">
        <title>The Musa troglodytarum L. genome provides insights into the mechanism of non-climacteric behaviour and enrichment of carotenoids.</title>
        <authorList>
            <person name="Wang J."/>
        </authorList>
    </citation>
    <scope>NUCLEOTIDE SEQUENCE</scope>
    <source>
        <tissue evidence="1">Leaf</tissue>
    </source>
</reference>
<sequence>MCPLTGNAVHIVGAEVISCGWTASVGQHATLQPCGSSGLELALELSPETLLAELQLLLPVQQLQQHRQQQLWPLRQPLHAFSVQSRPPIAPEPARLCSALGNPSSSLDLLISESSISFSP</sequence>
<dbReference type="EMBL" id="CP097505">
    <property type="protein sequence ID" value="URD92457.1"/>
    <property type="molecule type" value="Genomic_DNA"/>
</dbReference>
<protein>
    <submittedName>
        <fullName evidence="1">Uncharacterized protein</fullName>
    </submittedName>
</protein>
<evidence type="ECO:0000313" key="1">
    <source>
        <dbReference type="EMBL" id="URD92457.1"/>
    </source>
</evidence>
<accession>A0A9E7FE06</accession>
<gene>
    <name evidence="1" type="ORF">MUK42_34089</name>
</gene>
<dbReference type="Proteomes" id="UP001055439">
    <property type="component" value="Chromosome 3"/>
</dbReference>
<proteinExistence type="predicted"/>
<keyword evidence="2" id="KW-1185">Reference proteome</keyword>
<name>A0A9E7FE06_9LILI</name>
<organism evidence="1 2">
    <name type="scientific">Musa troglodytarum</name>
    <name type="common">fe'i banana</name>
    <dbReference type="NCBI Taxonomy" id="320322"/>
    <lineage>
        <taxon>Eukaryota</taxon>
        <taxon>Viridiplantae</taxon>
        <taxon>Streptophyta</taxon>
        <taxon>Embryophyta</taxon>
        <taxon>Tracheophyta</taxon>
        <taxon>Spermatophyta</taxon>
        <taxon>Magnoliopsida</taxon>
        <taxon>Liliopsida</taxon>
        <taxon>Zingiberales</taxon>
        <taxon>Musaceae</taxon>
        <taxon>Musa</taxon>
    </lineage>
</organism>